<dbReference type="InterPro" id="IPR001789">
    <property type="entry name" value="Sig_transdc_resp-reg_receiver"/>
</dbReference>
<dbReference type="InterPro" id="IPR058245">
    <property type="entry name" value="NreC/VraR/RcsB-like_REC"/>
</dbReference>
<dbReference type="SMART" id="SM00421">
    <property type="entry name" value="HTH_LUXR"/>
    <property type="match status" value="1"/>
</dbReference>
<dbReference type="Pfam" id="PF00072">
    <property type="entry name" value="Response_reg"/>
    <property type="match status" value="1"/>
</dbReference>
<evidence type="ECO:0000256" key="3">
    <source>
        <dbReference type="PROSITE-ProRule" id="PRU00169"/>
    </source>
</evidence>
<dbReference type="PROSITE" id="PS50110">
    <property type="entry name" value="RESPONSE_REGULATORY"/>
    <property type="match status" value="1"/>
</dbReference>
<dbReference type="InterPro" id="IPR000792">
    <property type="entry name" value="Tscrpt_reg_LuxR_C"/>
</dbReference>
<comment type="caution">
    <text evidence="6">The sequence shown here is derived from an EMBL/GenBank/DDBJ whole genome shotgun (WGS) entry which is preliminary data.</text>
</comment>
<dbReference type="PROSITE" id="PS50043">
    <property type="entry name" value="HTH_LUXR_2"/>
    <property type="match status" value="1"/>
</dbReference>
<dbReference type="CDD" id="cd06170">
    <property type="entry name" value="LuxR_C_like"/>
    <property type="match status" value="1"/>
</dbReference>
<evidence type="ECO:0000259" key="4">
    <source>
        <dbReference type="PROSITE" id="PS50043"/>
    </source>
</evidence>
<dbReference type="PANTHER" id="PTHR43214">
    <property type="entry name" value="TWO-COMPONENT RESPONSE REGULATOR"/>
    <property type="match status" value="1"/>
</dbReference>
<dbReference type="Proteomes" id="UP000278962">
    <property type="component" value="Unassembled WGS sequence"/>
</dbReference>
<dbReference type="Gene3D" id="3.40.50.2300">
    <property type="match status" value="1"/>
</dbReference>
<keyword evidence="2" id="KW-0238">DNA-binding</keyword>
<dbReference type="SUPFAM" id="SSF52172">
    <property type="entry name" value="CheY-like"/>
    <property type="match status" value="1"/>
</dbReference>
<dbReference type="RefSeq" id="WP_121258667.1">
    <property type="nucleotide sequence ID" value="NZ_RBIL01000003.1"/>
</dbReference>
<evidence type="ECO:0000259" key="5">
    <source>
        <dbReference type="PROSITE" id="PS50110"/>
    </source>
</evidence>
<evidence type="ECO:0000313" key="7">
    <source>
        <dbReference type="Proteomes" id="UP000278962"/>
    </source>
</evidence>
<dbReference type="GO" id="GO:0006355">
    <property type="term" value="P:regulation of DNA-templated transcription"/>
    <property type="evidence" value="ECO:0007669"/>
    <property type="project" value="InterPro"/>
</dbReference>
<accession>A0A660L2I0</accession>
<dbReference type="SMART" id="SM00448">
    <property type="entry name" value="REC"/>
    <property type="match status" value="1"/>
</dbReference>
<evidence type="ECO:0000313" key="6">
    <source>
        <dbReference type="EMBL" id="RKQ85057.1"/>
    </source>
</evidence>
<keyword evidence="7" id="KW-1185">Reference proteome</keyword>
<dbReference type="InterPro" id="IPR036388">
    <property type="entry name" value="WH-like_DNA-bd_sf"/>
</dbReference>
<reference evidence="6 7" key="1">
    <citation type="submission" date="2018-10" db="EMBL/GenBank/DDBJ databases">
        <title>Genomic Encyclopedia of Archaeal and Bacterial Type Strains, Phase II (KMG-II): from individual species to whole genera.</title>
        <authorList>
            <person name="Goeker M."/>
        </authorList>
    </citation>
    <scope>NUCLEOTIDE SEQUENCE [LARGE SCALE GENOMIC DNA]</scope>
    <source>
        <strain evidence="6 7">DSM 14954</strain>
    </source>
</reference>
<dbReference type="InterPro" id="IPR016032">
    <property type="entry name" value="Sig_transdc_resp-reg_C-effctor"/>
</dbReference>
<feature type="domain" description="Response regulatory" evidence="5">
    <location>
        <begin position="14"/>
        <end position="129"/>
    </location>
</feature>
<proteinExistence type="predicted"/>
<dbReference type="PRINTS" id="PR00038">
    <property type="entry name" value="HTHLUXR"/>
</dbReference>
<feature type="modified residue" description="4-aspartylphosphate" evidence="3">
    <location>
        <position position="64"/>
    </location>
</feature>
<dbReference type="CDD" id="cd17535">
    <property type="entry name" value="REC_NarL-like"/>
    <property type="match status" value="1"/>
</dbReference>
<dbReference type="OrthoDB" id="3821207at2"/>
<dbReference type="SUPFAM" id="SSF46894">
    <property type="entry name" value="C-terminal effector domain of the bipartite response regulators"/>
    <property type="match status" value="1"/>
</dbReference>
<dbReference type="InterPro" id="IPR039420">
    <property type="entry name" value="WalR-like"/>
</dbReference>
<keyword evidence="1 3" id="KW-0597">Phosphoprotein</keyword>
<dbReference type="PROSITE" id="PS00622">
    <property type="entry name" value="HTH_LUXR_1"/>
    <property type="match status" value="1"/>
</dbReference>
<evidence type="ECO:0000256" key="2">
    <source>
        <dbReference type="ARBA" id="ARBA00023125"/>
    </source>
</evidence>
<sequence length="229" mass="25132">MIDKDDNTDEAVLRTIVADDDPLVRRLIRDTLQRADVTVIAEASTGREAVELALFYRPDVVVMDYMMPEMDGIEATRRIYEADPSVKVVLLTGAGDEELGLRGLRAGASGYLSKEVELDALPRALRGALEGEAAISRQLAMKLIERYRAAPTGGAGLRPVRSRLTDREWEVLDLLSTGATTDQIAKNLVLSSETVRSHLKNLYRKLEVNSREEAVLAASKLRSLSGLPA</sequence>
<protein>
    <submittedName>
        <fullName evidence="6">LuxR family two component transcriptional regulator</fullName>
    </submittedName>
</protein>
<dbReference type="AlphaFoldDB" id="A0A660L2I0"/>
<dbReference type="InterPro" id="IPR011006">
    <property type="entry name" value="CheY-like_superfamily"/>
</dbReference>
<organism evidence="6 7">
    <name type="scientific">Solirubrobacter pauli</name>
    <dbReference type="NCBI Taxonomy" id="166793"/>
    <lineage>
        <taxon>Bacteria</taxon>
        <taxon>Bacillati</taxon>
        <taxon>Actinomycetota</taxon>
        <taxon>Thermoleophilia</taxon>
        <taxon>Solirubrobacterales</taxon>
        <taxon>Solirubrobacteraceae</taxon>
        <taxon>Solirubrobacter</taxon>
    </lineage>
</organism>
<gene>
    <name evidence="6" type="ORF">C8N24_6691</name>
</gene>
<feature type="domain" description="HTH luxR-type" evidence="4">
    <location>
        <begin position="162"/>
        <end position="222"/>
    </location>
</feature>
<dbReference type="Gene3D" id="1.10.10.10">
    <property type="entry name" value="Winged helix-like DNA-binding domain superfamily/Winged helix DNA-binding domain"/>
    <property type="match status" value="1"/>
</dbReference>
<dbReference type="GO" id="GO:0000160">
    <property type="term" value="P:phosphorelay signal transduction system"/>
    <property type="evidence" value="ECO:0007669"/>
    <property type="project" value="InterPro"/>
</dbReference>
<evidence type="ECO:0000256" key="1">
    <source>
        <dbReference type="ARBA" id="ARBA00022553"/>
    </source>
</evidence>
<dbReference type="EMBL" id="RBIL01000003">
    <property type="protein sequence ID" value="RKQ85057.1"/>
    <property type="molecule type" value="Genomic_DNA"/>
</dbReference>
<name>A0A660L2I0_9ACTN</name>
<dbReference type="GO" id="GO:0003677">
    <property type="term" value="F:DNA binding"/>
    <property type="evidence" value="ECO:0007669"/>
    <property type="project" value="UniProtKB-KW"/>
</dbReference>
<dbReference type="Pfam" id="PF00196">
    <property type="entry name" value="GerE"/>
    <property type="match status" value="1"/>
</dbReference>